<feature type="transmembrane region" description="Helical" evidence="1">
    <location>
        <begin position="6"/>
        <end position="26"/>
    </location>
</feature>
<gene>
    <name evidence="2" type="ORF">GCM10022254_33090</name>
</gene>
<keyword evidence="1" id="KW-0472">Membrane</keyword>
<comment type="caution">
    <text evidence="2">The sequence shown here is derived from an EMBL/GenBank/DDBJ whole genome shotgun (WGS) entry which is preliminary data.</text>
</comment>
<keyword evidence="1" id="KW-0812">Transmembrane</keyword>
<accession>A0ABP8C3M2</accession>
<evidence type="ECO:0000313" key="2">
    <source>
        <dbReference type="EMBL" id="GAA4232641.1"/>
    </source>
</evidence>
<reference evidence="3" key="1">
    <citation type="journal article" date="2019" name="Int. J. Syst. Evol. Microbiol.">
        <title>The Global Catalogue of Microorganisms (GCM) 10K type strain sequencing project: providing services to taxonomists for standard genome sequencing and annotation.</title>
        <authorList>
            <consortium name="The Broad Institute Genomics Platform"/>
            <consortium name="The Broad Institute Genome Sequencing Center for Infectious Disease"/>
            <person name="Wu L."/>
            <person name="Ma J."/>
        </authorList>
    </citation>
    <scope>NUCLEOTIDE SEQUENCE [LARGE SCALE GENOMIC DNA]</scope>
    <source>
        <strain evidence="3">JCM 17440</strain>
    </source>
</reference>
<proteinExistence type="predicted"/>
<dbReference type="Proteomes" id="UP001501710">
    <property type="component" value="Unassembled WGS sequence"/>
</dbReference>
<sequence>MWIAPVMSGIAAVLSLVTVIIVARMNTSHEQRKWLREERVRAAVDLKLAVSKLRVAHSRPEPGDDPAATAKRFDFSEVNAAMGRMDIIGCQQTVANVQLLRGRLREFVQAGANGGDEWRAKRTSLDDTVNDIIQLVRKDVL</sequence>
<name>A0ABP8C3M2_9ACTN</name>
<protein>
    <recommendedName>
        <fullName evidence="4">Secreted protein</fullName>
    </recommendedName>
</protein>
<dbReference type="RefSeq" id="WP_344897083.1">
    <property type="nucleotide sequence ID" value="NZ_BAABAS010000006.1"/>
</dbReference>
<evidence type="ECO:0008006" key="4">
    <source>
        <dbReference type="Google" id="ProtNLM"/>
    </source>
</evidence>
<evidence type="ECO:0000256" key="1">
    <source>
        <dbReference type="SAM" id="Phobius"/>
    </source>
</evidence>
<keyword evidence="3" id="KW-1185">Reference proteome</keyword>
<dbReference type="EMBL" id="BAABAS010000006">
    <property type="protein sequence ID" value="GAA4232641.1"/>
    <property type="molecule type" value="Genomic_DNA"/>
</dbReference>
<organism evidence="2 3">
    <name type="scientific">Actinomadura meridiana</name>
    <dbReference type="NCBI Taxonomy" id="559626"/>
    <lineage>
        <taxon>Bacteria</taxon>
        <taxon>Bacillati</taxon>
        <taxon>Actinomycetota</taxon>
        <taxon>Actinomycetes</taxon>
        <taxon>Streptosporangiales</taxon>
        <taxon>Thermomonosporaceae</taxon>
        <taxon>Actinomadura</taxon>
    </lineage>
</organism>
<keyword evidence="1" id="KW-1133">Transmembrane helix</keyword>
<evidence type="ECO:0000313" key="3">
    <source>
        <dbReference type="Proteomes" id="UP001501710"/>
    </source>
</evidence>